<dbReference type="PANTHER" id="PTHR43823:SF3">
    <property type="entry name" value="MULTIDRUG EXPORT PROTEIN MEPA"/>
    <property type="match status" value="1"/>
</dbReference>
<feature type="transmembrane region" description="Helical" evidence="10">
    <location>
        <begin position="389"/>
        <end position="409"/>
    </location>
</feature>
<evidence type="ECO:0000256" key="5">
    <source>
        <dbReference type="ARBA" id="ARBA00022475"/>
    </source>
</evidence>
<dbReference type="PANTHER" id="PTHR43823">
    <property type="entry name" value="SPORULATION PROTEIN YKVU"/>
    <property type="match status" value="1"/>
</dbReference>
<accession>A0A6N3GAH3</accession>
<proteinExistence type="inferred from homology"/>
<feature type="transmembrane region" description="Helical" evidence="10">
    <location>
        <begin position="355"/>
        <end position="377"/>
    </location>
</feature>
<evidence type="ECO:0000256" key="7">
    <source>
        <dbReference type="ARBA" id="ARBA00022989"/>
    </source>
</evidence>
<feature type="transmembrane region" description="Helical" evidence="10">
    <location>
        <begin position="272"/>
        <end position="295"/>
    </location>
</feature>
<evidence type="ECO:0000256" key="10">
    <source>
        <dbReference type="SAM" id="Phobius"/>
    </source>
</evidence>
<protein>
    <recommendedName>
        <fullName evidence="3">Multidrug export protein MepA</fullName>
    </recommendedName>
</protein>
<dbReference type="GO" id="GO:0046677">
    <property type="term" value="P:response to antibiotic"/>
    <property type="evidence" value="ECO:0007669"/>
    <property type="project" value="UniProtKB-KW"/>
</dbReference>
<dbReference type="GO" id="GO:0042910">
    <property type="term" value="F:xenobiotic transmembrane transporter activity"/>
    <property type="evidence" value="ECO:0007669"/>
    <property type="project" value="InterPro"/>
</dbReference>
<dbReference type="GO" id="GO:0015297">
    <property type="term" value="F:antiporter activity"/>
    <property type="evidence" value="ECO:0007669"/>
    <property type="project" value="InterPro"/>
</dbReference>
<sequence length="457" mass="49670">MRGQARLGEEKISKLLMEFSIPAIIGMVVNTLYNIVDRMYIGNIKDIGGLALTGVGITMPIMTIIMAFGMLIGIGTSARISLKLGEHKREEAEKHLGNAFTLIIVASVLITIIGLVFMHKILGLFGSSADTEVYAREYMQIIFFGTIFNMLSFGLNHSIRSDGSPKVAMLSMLIGAGTNIILDPIFIFVFGMGVRGAAIATVISQIVSAIWILYYFTKGKSNLKIKREYLSLDKAIVFSIFSIGVSPFSMQIAQSVVQVLANNALKTYGGDLAIGAMTIINSVAMIFMMPIFGLNQGSQPIIGYNYGAEKYKRVKQAVKSATIVATIIVSIGWIITQAAPHLLISIFNRDEQLVGIASTGMRIFLFMLPVVGAQVISSNYFQSVGKAKISMFLSLLRQVILLIPCLIILPKIFGLTGVWLAGAVADGLSSLITLIIFSMSVRKLKDKEEIVSKEAII</sequence>
<gene>
    <name evidence="11" type="primary">mepA_10</name>
    <name evidence="11" type="ORF">CPLFYP93_02963</name>
</gene>
<evidence type="ECO:0000256" key="8">
    <source>
        <dbReference type="ARBA" id="ARBA00023136"/>
    </source>
</evidence>
<evidence type="ECO:0000256" key="9">
    <source>
        <dbReference type="ARBA" id="ARBA00023251"/>
    </source>
</evidence>
<dbReference type="InterPro" id="IPR048279">
    <property type="entry name" value="MdtK-like"/>
</dbReference>
<reference evidence="11" key="1">
    <citation type="submission" date="2019-11" db="EMBL/GenBank/DDBJ databases">
        <authorList>
            <person name="Feng L."/>
        </authorList>
    </citation>
    <scope>NUCLEOTIDE SEQUENCE</scope>
    <source>
        <strain evidence="11">CParaputrificumLFYP93</strain>
    </source>
</reference>
<dbReference type="PIRSF" id="PIRSF006603">
    <property type="entry name" value="DinF"/>
    <property type="match status" value="1"/>
</dbReference>
<dbReference type="NCBIfam" id="TIGR00797">
    <property type="entry name" value="matE"/>
    <property type="match status" value="1"/>
</dbReference>
<dbReference type="AlphaFoldDB" id="A0A6N3GAH3"/>
<feature type="transmembrane region" description="Helical" evidence="10">
    <location>
        <begin position="96"/>
        <end position="118"/>
    </location>
</feature>
<comment type="subcellular location">
    <subcellularLocation>
        <location evidence="1">Cell membrane</location>
        <topology evidence="1">Multi-pass membrane protein</topology>
    </subcellularLocation>
</comment>
<comment type="similarity">
    <text evidence="2">Belongs to the multi antimicrobial extrusion (MATE) (TC 2.A.66.1) family. MepA subfamily.</text>
</comment>
<keyword evidence="5" id="KW-1003">Cell membrane</keyword>
<keyword evidence="6 10" id="KW-0812">Transmembrane</keyword>
<organism evidence="11">
    <name type="scientific">Clostridium paraputrificum</name>
    <dbReference type="NCBI Taxonomy" id="29363"/>
    <lineage>
        <taxon>Bacteria</taxon>
        <taxon>Bacillati</taxon>
        <taxon>Bacillota</taxon>
        <taxon>Clostridia</taxon>
        <taxon>Eubacteriales</taxon>
        <taxon>Clostridiaceae</taxon>
        <taxon>Clostridium</taxon>
    </lineage>
</organism>
<dbReference type="RefSeq" id="WP_156562688.1">
    <property type="nucleotide sequence ID" value="NZ_CACRTV010000076.1"/>
</dbReference>
<feature type="transmembrane region" description="Helical" evidence="10">
    <location>
        <begin position="316"/>
        <end position="335"/>
    </location>
</feature>
<feature type="transmembrane region" description="Helical" evidence="10">
    <location>
        <begin position="12"/>
        <end position="35"/>
    </location>
</feature>
<dbReference type="CDD" id="cd13143">
    <property type="entry name" value="MATE_MepA_like"/>
    <property type="match status" value="1"/>
</dbReference>
<dbReference type="EMBL" id="CACRTV010000076">
    <property type="protein sequence ID" value="VYU61140.1"/>
    <property type="molecule type" value="Genomic_DNA"/>
</dbReference>
<feature type="transmembrane region" description="Helical" evidence="10">
    <location>
        <begin position="47"/>
        <end position="75"/>
    </location>
</feature>
<keyword evidence="4" id="KW-0813">Transport</keyword>
<evidence type="ECO:0000256" key="2">
    <source>
        <dbReference type="ARBA" id="ARBA00008417"/>
    </source>
</evidence>
<keyword evidence="7 10" id="KW-1133">Transmembrane helix</keyword>
<feature type="transmembrane region" description="Helical" evidence="10">
    <location>
        <begin position="415"/>
        <end position="437"/>
    </location>
</feature>
<evidence type="ECO:0000256" key="6">
    <source>
        <dbReference type="ARBA" id="ARBA00022692"/>
    </source>
</evidence>
<dbReference type="GO" id="GO:0005886">
    <property type="term" value="C:plasma membrane"/>
    <property type="evidence" value="ECO:0007669"/>
    <property type="project" value="UniProtKB-SubCell"/>
</dbReference>
<feature type="transmembrane region" description="Helical" evidence="10">
    <location>
        <begin position="196"/>
        <end position="216"/>
    </location>
</feature>
<keyword evidence="9" id="KW-0046">Antibiotic resistance</keyword>
<feature type="transmembrane region" description="Helical" evidence="10">
    <location>
        <begin position="236"/>
        <end position="260"/>
    </location>
</feature>
<dbReference type="InterPro" id="IPR051327">
    <property type="entry name" value="MATE_MepA_subfamily"/>
</dbReference>
<evidence type="ECO:0000313" key="11">
    <source>
        <dbReference type="EMBL" id="VYU61140.1"/>
    </source>
</evidence>
<evidence type="ECO:0000256" key="3">
    <source>
        <dbReference type="ARBA" id="ARBA00022106"/>
    </source>
</evidence>
<keyword evidence="8 10" id="KW-0472">Membrane</keyword>
<feature type="transmembrane region" description="Helical" evidence="10">
    <location>
        <begin position="138"/>
        <end position="155"/>
    </location>
</feature>
<evidence type="ECO:0000256" key="4">
    <source>
        <dbReference type="ARBA" id="ARBA00022448"/>
    </source>
</evidence>
<feature type="transmembrane region" description="Helical" evidence="10">
    <location>
        <begin position="167"/>
        <end position="190"/>
    </location>
</feature>
<evidence type="ECO:0000256" key="1">
    <source>
        <dbReference type="ARBA" id="ARBA00004651"/>
    </source>
</evidence>
<dbReference type="Pfam" id="PF01554">
    <property type="entry name" value="MatE"/>
    <property type="match status" value="2"/>
</dbReference>
<dbReference type="InterPro" id="IPR002528">
    <property type="entry name" value="MATE_fam"/>
</dbReference>
<name>A0A6N3GAH3_9CLOT</name>
<dbReference type="InterPro" id="IPR045070">
    <property type="entry name" value="MATE_MepA-like"/>
</dbReference>